<evidence type="ECO:0000259" key="2">
    <source>
        <dbReference type="Pfam" id="PF03629"/>
    </source>
</evidence>
<dbReference type="Pfam" id="PF03629">
    <property type="entry name" value="SASA"/>
    <property type="match status" value="1"/>
</dbReference>
<dbReference type="RefSeq" id="WP_129351366.1">
    <property type="nucleotide sequence ID" value="NZ_CP026538.1"/>
</dbReference>
<keyword evidence="4" id="KW-1185">Reference proteome</keyword>
<keyword evidence="1 3" id="KW-0378">Hydrolase</keyword>
<accession>A0A4P6HJ49</accession>
<dbReference type="InterPro" id="IPR036514">
    <property type="entry name" value="SGNH_hydro_sf"/>
</dbReference>
<dbReference type="InterPro" id="IPR005181">
    <property type="entry name" value="SASA"/>
</dbReference>
<sequence>MPAARSLFAWAADAALIAATVLALGWAGREVAADLRLTRLQEQAARRVPHFPDAASRTAFTDAAGRETAPCASFLGQKPLVVLTIGQSNIANSALGEFAPRHRIGNYFEGSCFVAANPLLGTSGERAAAVLDFADAALEAGLYDSALVVPLAVQGSSVWNWARHGDLRPMLESALRRLDGQGIKPNLVLYHQGEADCLVGMEGGLYAEGLDNVISDLRRMGVDAPVVVSQVSRFKALDCPDAATGACSRICPDIRQAQAGAADPSRGVFAGPDTDMAVAERFDGYHMTDDGRRRFAAMLLETVRALPQVR</sequence>
<evidence type="ECO:0000256" key="1">
    <source>
        <dbReference type="ARBA" id="ARBA00022801"/>
    </source>
</evidence>
<evidence type="ECO:0000313" key="4">
    <source>
        <dbReference type="Proteomes" id="UP000293296"/>
    </source>
</evidence>
<dbReference type="Proteomes" id="UP000293296">
    <property type="component" value="Chromosome"/>
</dbReference>
<dbReference type="EMBL" id="CP026538">
    <property type="protein sequence ID" value="QAZ67111.1"/>
    <property type="molecule type" value="Genomic_DNA"/>
</dbReference>
<dbReference type="OrthoDB" id="8449502at2"/>
<dbReference type="AlphaFoldDB" id="A0A4P6HJ49"/>
<dbReference type="Gene3D" id="3.40.50.1110">
    <property type="entry name" value="SGNH hydrolase"/>
    <property type="match status" value="1"/>
</dbReference>
<organism evidence="3 4">
    <name type="scientific">Solidesulfovibrio carbinolicus</name>
    <dbReference type="NCBI Taxonomy" id="296842"/>
    <lineage>
        <taxon>Bacteria</taxon>
        <taxon>Pseudomonadati</taxon>
        <taxon>Thermodesulfobacteriota</taxon>
        <taxon>Desulfovibrionia</taxon>
        <taxon>Desulfovibrionales</taxon>
        <taxon>Desulfovibrionaceae</taxon>
        <taxon>Solidesulfovibrio</taxon>
    </lineage>
</organism>
<dbReference type="KEGG" id="dcb:C3Y92_07660"/>
<protein>
    <submittedName>
        <fullName evidence="3">SGNH/GDSL hydrolase family protein</fullName>
    </submittedName>
</protein>
<dbReference type="GO" id="GO:0016788">
    <property type="term" value="F:hydrolase activity, acting on ester bonds"/>
    <property type="evidence" value="ECO:0007669"/>
    <property type="project" value="UniProtKB-ARBA"/>
</dbReference>
<proteinExistence type="predicted"/>
<reference evidence="3 4" key="1">
    <citation type="submission" date="2018-02" db="EMBL/GenBank/DDBJ databases">
        <title>Genome sequence of Desulfovibrio carbinolicus DSM 3852.</title>
        <authorList>
            <person name="Wilbanks E."/>
            <person name="Skennerton C.T."/>
            <person name="Orphan V.J."/>
        </authorList>
    </citation>
    <scope>NUCLEOTIDE SEQUENCE [LARGE SCALE GENOMIC DNA]</scope>
    <source>
        <strain evidence="3 4">DSM 3852</strain>
    </source>
</reference>
<name>A0A4P6HJ49_9BACT</name>
<evidence type="ECO:0000313" key="3">
    <source>
        <dbReference type="EMBL" id="QAZ67111.1"/>
    </source>
</evidence>
<dbReference type="SUPFAM" id="SSF52266">
    <property type="entry name" value="SGNH hydrolase"/>
    <property type="match status" value="1"/>
</dbReference>
<gene>
    <name evidence="3" type="ORF">C3Y92_07660</name>
</gene>
<feature type="domain" description="Sialate O-acetylesterase" evidence="2">
    <location>
        <begin position="83"/>
        <end position="301"/>
    </location>
</feature>